<evidence type="ECO:0000313" key="2">
    <source>
        <dbReference type="EMBL" id="XDI07037.1"/>
    </source>
</evidence>
<reference evidence="2" key="1">
    <citation type="submission" date="2024-05" db="EMBL/GenBank/DDBJ databases">
        <title>Herbiconiux sp. A18JL235.</title>
        <authorList>
            <person name="Zhang G."/>
        </authorList>
    </citation>
    <scope>NUCLEOTIDE SEQUENCE</scope>
    <source>
        <strain evidence="2">A18JL235</strain>
    </source>
</reference>
<dbReference type="GO" id="GO:0003824">
    <property type="term" value="F:catalytic activity"/>
    <property type="evidence" value="ECO:0007669"/>
    <property type="project" value="InterPro"/>
</dbReference>
<dbReference type="InterPro" id="IPR011037">
    <property type="entry name" value="Pyrv_Knase-like_insert_dom_sf"/>
</dbReference>
<dbReference type="Gene3D" id="2.40.33.20">
    <property type="entry name" value="PK beta-barrel domain-like"/>
    <property type="match status" value="1"/>
</dbReference>
<evidence type="ECO:0000259" key="1">
    <source>
        <dbReference type="PROSITE" id="PS51340"/>
    </source>
</evidence>
<sequence length="186" mass="19938">MTFRTEVEIVHLLASPLHRYEGRPADGPLPLPAGATESRECIEVRAGLGIVGDRFFGHGAHRTSAVTVMAAESLDEVRAGLGLDRRLDPALTRRNIIVRGADIDALVGQQFELDSGDGPVRFQGHRAANPCAWMNVVLADGAHKALRRRGGVRCEPLVDGVLRLGPAVLSTLVPVEREPALFAAAE</sequence>
<name>A0AB39BLS7_9MICO</name>
<dbReference type="InterPro" id="IPR052716">
    <property type="entry name" value="MOSC_domain"/>
</dbReference>
<dbReference type="Pfam" id="PF03473">
    <property type="entry name" value="MOSC"/>
    <property type="match status" value="1"/>
</dbReference>
<dbReference type="PANTHER" id="PTHR36930">
    <property type="entry name" value="METAL-SULFUR CLUSTER BIOSYNTHESIS PROTEINS YUAD-RELATED"/>
    <property type="match status" value="1"/>
</dbReference>
<dbReference type="PROSITE" id="PS51340">
    <property type="entry name" value="MOSC"/>
    <property type="match status" value="1"/>
</dbReference>
<protein>
    <submittedName>
        <fullName evidence="2">MOSC domain-containing protein</fullName>
    </submittedName>
</protein>
<dbReference type="GO" id="GO:0030170">
    <property type="term" value="F:pyridoxal phosphate binding"/>
    <property type="evidence" value="ECO:0007669"/>
    <property type="project" value="InterPro"/>
</dbReference>
<dbReference type="GO" id="GO:0030151">
    <property type="term" value="F:molybdenum ion binding"/>
    <property type="evidence" value="ECO:0007669"/>
    <property type="project" value="InterPro"/>
</dbReference>
<gene>
    <name evidence="2" type="ORF">ABFY20_08045</name>
</gene>
<dbReference type="RefSeq" id="WP_368499413.1">
    <property type="nucleotide sequence ID" value="NZ_CP162511.1"/>
</dbReference>
<dbReference type="EMBL" id="CP162511">
    <property type="protein sequence ID" value="XDI07037.1"/>
    <property type="molecule type" value="Genomic_DNA"/>
</dbReference>
<proteinExistence type="predicted"/>
<dbReference type="SUPFAM" id="SSF50800">
    <property type="entry name" value="PK beta-barrel domain-like"/>
    <property type="match status" value="1"/>
</dbReference>
<organism evidence="2">
    <name type="scientific">Herbiconiux sp. A18JL235</name>
    <dbReference type="NCBI Taxonomy" id="3152363"/>
    <lineage>
        <taxon>Bacteria</taxon>
        <taxon>Bacillati</taxon>
        <taxon>Actinomycetota</taxon>
        <taxon>Actinomycetes</taxon>
        <taxon>Micrococcales</taxon>
        <taxon>Microbacteriaceae</taxon>
        <taxon>Herbiconiux</taxon>
    </lineage>
</organism>
<dbReference type="AlphaFoldDB" id="A0AB39BLS7"/>
<accession>A0AB39BLS7</accession>
<feature type="domain" description="MOSC" evidence="1">
    <location>
        <begin position="36"/>
        <end position="171"/>
    </location>
</feature>
<dbReference type="InterPro" id="IPR005302">
    <property type="entry name" value="MoCF_Sase_C"/>
</dbReference>
<dbReference type="PANTHER" id="PTHR36930:SF1">
    <property type="entry name" value="MOSC DOMAIN-CONTAINING PROTEIN"/>
    <property type="match status" value="1"/>
</dbReference>